<dbReference type="SUPFAM" id="SSF54001">
    <property type="entry name" value="Cysteine proteinases"/>
    <property type="match status" value="1"/>
</dbReference>
<evidence type="ECO:0000259" key="2">
    <source>
        <dbReference type="SMART" id="SM00645"/>
    </source>
</evidence>
<dbReference type="PANTHER" id="PTHR30032">
    <property type="entry name" value="N-ACETYLMURAMOYL-L-ALANINE AMIDASE-RELATED"/>
    <property type="match status" value="1"/>
</dbReference>
<dbReference type="Gene3D" id="3.90.70.10">
    <property type="entry name" value="Cysteine proteinases"/>
    <property type="match status" value="1"/>
</dbReference>
<dbReference type="Pfam" id="PF18560">
    <property type="entry name" value="Lectin_like"/>
    <property type="match status" value="1"/>
</dbReference>
<feature type="compositionally biased region" description="Low complexity" evidence="1">
    <location>
        <begin position="317"/>
        <end position="335"/>
    </location>
</feature>
<dbReference type="Pfam" id="PF04122">
    <property type="entry name" value="CW_binding_2"/>
    <property type="match status" value="3"/>
</dbReference>
<feature type="compositionally biased region" description="Basic and acidic residues" evidence="1">
    <location>
        <begin position="336"/>
        <end position="346"/>
    </location>
</feature>
<reference evidence="3 4" key="1">
    <citation type="submission" date="2016-10" db="EMBL/GenBank/DDBJ databases">
        <authorList>
            <person name="de Groot N.N."/>
        </authorList>
    </citation>
    <scope>NUCLEOTIDE SEQUENCE [LARGE SCALE GENOMIC DNA]</scope>
    <source>
        <strain evidence="3 4">Calf135</strain>
    </source>
</reference>
<dbReference type="GO" id="GO:0008234">
    <property type="term" value="F:cysteine-type peptidase activity"/>
    <property type="evidence" value="ECO:0007669"/>
    <property type="project" value="InterPro"/>
</dbReference>
<dbReference type="AlphaFoldDB" id="A0A1H8JMK5"/>
<dbReference type="InterPro" id="IPR038765">
    <property type="entry name" value="Papain-like_cys_pep_sf"/>
</dbReference>
<dbReference type="Pfam" id="PF00112">
    <property type="entry name" value="Peptidase_C1"/>
    <property type="match status" value="1"/>
</dbReference>
<evidence type="ECO:0000256" key="1">
    <source>
        <dbReference type="SAM" id="MobiDB-lite"/>
    </source>
</evidence>
<dbReference type="STRING" id="215200.SAMN05216454_1157"/>
<dbReference type="PANTHER" id="PTHR30032:SF8">
    <property type="entry name" value="GERMINATION-SPECIFIC N-ACETYLMURAMOYL-L-ALANINE AMIDASE"/>
    <property type="match status" value="1"/>
</dbReference>
<dbReference type="Gene3D" id="3.40.50.12090">
    <property type="match status" value="3"/>
</dbReference>
<dbReference type="InterPro" id="IPR007253">
    <property type="entry name" value="Cell_wall-bd_2"/>
</dbReference>
<dbReference type="InterPro" id="IPR040528">
    <property type="entry name" value="Lectin-like"/>
</dbReference>
<keyword evidence="4" id="KW-1185">Reference proteome</keyword>
<feature type="domain" description="Peptidase C1A papain C-terminal" evidence="2">
    <location>
        <begin position="356"/>
        <end position="641"/>
    </location>
</feature>
<dbReference type="Proteomes" id="UP000199512">
    <property type="component" value="Unassembled WGS sequence"/>
</dbReference>
<dbReference type="OrthoDB" id="3648721at2"/>
<dbReference type="InterPro" id="IPR000668">
    <property type="entry name" value="Peptidase_C1A_C"/>
</dbReference>
<dbReference type="SMART" id="SM00645">
    <property type="entry name" value="Pept_C1"/>
    <property type="match status" value="1"/>
</dbReference>
<dbReference type="RefSeq" id="WP_091975946.1">
    <property type="nucleotide sequence ID" value="NZ_FODF01000015.1"/>
</dbReference>
<dbReference type="EMBL" id="FODF01000015">
    <property type="protein sequence ID" value="SEN81468.1"/>
    <property type="molecule type" value="Genomic_DNA"/>
</dbReference>
<name>A0A1H8JMK5_9FIRM</name>
<evidence type="ECO:0000313" key="3">
    <source>
        <dbReference type="EMBL" id="SEN81468.1"/>
    </source>
</evidence>
<dbReference type="InterPro" id="IPR051922">
    <property type="entry name" value="Bact_Sporulation_Assoc"/>
</dbReference>
<sequence length="840" mass="94667">MNKKRILTVVIALTLTTGIFFNSSYAMEKNTIAGKDRVETSIEIMNMTKKVDTVILASGDNNKLYDSLVFGPLSKKLNAPILLNNDVKKIDDRVKEVIFSRGIKKVIIAGGENSISKEVEMYLKKSINVERIYGKNRVETSLKVAKKIGDSEMNFIVSKSAIADAVSVSSLASSLQAPIVIEDKISNEVLKTKKENIVIGGENSVSELSRRQLNAKRISGKNRYETSKEIYNTYHDKFDNKTIYITSGEDGVLVDALVVGPLASKTKSPVIFNSIESDRFIRGMNSVENVIFVGGKAANSNMFKNIDIKNKDNISNKITSSRRNSSKSKVSNLNKPSDKPVEKPKEVVKLEKTTGLPEKFDLRCVDGNTYVTPIKNQFYDGGCRSFASLAALESHIKMKENIELDLSENNMENRNGFIFKDNNSRTLEVREGRNRESDFGYLLSDKGPILESQDTYVPMANQFNPAGYLSEEQKEKLENENKNFKSRYTVIEESKNPVKGFPVRRVHGFEFLKTIDSSEISTSDDMLMKQVKEAIKNNGAVVCNIYMKHDGNKTFPYSNASTFNPKTAAYYTVEGEIPNHAVTVVGWDDNFKKENFCEGNRPDIDGAWIVKDAQTDFFGDKGYFYVSFKSAGMISEPYVFTDVRKTDEFKGMYFYDELPFTGYVKSDSLSDNFNGEGKTILFNRYKASDDNQILDSVGFFTTKPDAEYEVYIIDDFDKFKKDVSLMDEDEFNESVEKYCVLSGKMDTAGYHTLELKDKLNLIKGKNFALGIYVKNSDAEDPSHNWDMVVETDAQQGMGIQHGKDAKINKNETFAFAFGKFMDINAFSQEMINACIRGYYK</sequence>
<accession>A0A1H8JMK5</accession>
<gene>
    <name evidence="3" type="ORF">SAMN05216454_1157</name>
</gene>
<organism evidence="3 4">
    <name type="scientific">Peptostreptococcus russellii</name>
    <dbReference type="NCBI Taxonomy" id="215200"/>
    <lineage>
        <taxon>Bacteria</taxon>
        <taxon>Bacillati</taxon>
        <taxon>Bacillota</taxon>
        <taxon>Clostridia</taxon>
        <taxon>Peptostreptococcales</taxon>
        <taxon>Peptostreptococcaceae</taxon>
        <taxon>Peptostreptococcus</taxon>
    </lineage>
</organism>
<keyword evidence="3" id="KW-0645">Protease</keyword>
<dbReference type="CDD" id="cd02619">
    <property type="entry name" value="Peptidase_C1"/>
    <property type="match status" value="1"/>
</dbReference>
<dbReference type="GO" id="GO:0006508">
    <property type="term" value="P:proteolysis"/>
    <property type="evidence" value="ECO:0007669"/>
    <property type="project" value="UniProtKB-KW"/>
</dbReference>
<proteinExistence type="predicted"/>
<feature type="region of interest" description="Disordered" evidence="1">
    <location>
        <begin position="317"/>
        <end position="346"/>
    </location>
</feature>
<protein>
    <submittedName>
        <fullName evidence="3">Cysteine protease, C1A family</fullName>
    </submittedName>
</protein>
<keyword evidence="3" id="KW-0378">Hydrolase</keyword>
<evidence type="ECO:0000313" key="4">
    <source>
        <dbReference type="Proteomes" id="UP000199512"/>
    </source>
</evidence>